<comment type="cofactor">
    <cofactor evidence="5">
        <name>Fe(2+)</name>
        <dbReference type="ChEBI" id="CHEBI:29033"/>
    </cofactor>
    <text evidence="5">Binds 1 Fe(2+) ion per subunit.</text>
</comment>
<dbReference type="AlphaFoldDB" id="A0AAV7GMW5"/>
<dbReference type="PANTHER" id="PTHR10543">
    <property type="entry name" value="BETA-CAROTENE DIOXYGENASE"/>
    <property type="match status" value="1"/>
</dbReference>
<name>A0AAV7GMW5_DENCH</name>
<proteinExistence type="inferred from homology"/>
<dbReference type="Pfam" id="PF03055">
    <property type="entry name" value="RPE65"/>
    <property type="match status" value="1"/>
</dbReference>
<gene>
    <name evidence="6" type="ORF">IEQ34_014857</name>
</gene>
<dbReference type="InterPro" id="IPR004294">
    <property type="entry name" value="Carotenoid_Oase"/>
</dbReference>
<evidence type="ECO:0000256" key="1">
    <source>
        <dbReference type="ARBA" id="ARBA00006787"/>
    </source>
</evidence>
<dbReference type="PANTHER" id="PTHR10543:SF46">
    <property type="entry name" value="CAROTENOID CLEAVAGE DIOXYGENASE 4, CHLOROPLASTIC-RELATED"/>
    <property type="match status" value="1"/>
</dbReference>
<evidence type="ECO:0000256" key="5">
    <source>
        <dbReference type="PIRSR" id="PIRSR604294-1"/>
    </source>
</evidence>
<evidence type="ECO:0000256" key="3">
    <source>
        <dbReference type="ARBA" id="ARBA00022964"/>
    </source>
</evidence>
<feature type="binding site" evidence="5">
    <location>
        <position position="65"/>
    </location>
    <ligand>
        <name>Fe cation</name>
        <dbReference type="ChEBI" id="CHEBI:24875"/>
        <note>catalytic</note>
    </ligand>
</feature>
<reference evidence="6 7" key="1">
    <citation type="journal article" date="2021" name="Hortic Res">
        <title>Chromosome-scale assembly of the Dendrobium chrysotoxum genome enhances the understanding of orchid evolution.</title>
        <authorList>
            <person name="Zhang Y."/>
            <person name="Zhang G.Q."/>
            <person name="Zhang D."/>
            <person name="Liu X.D."/>
            <person name="Xu X.Y."/>
            <person name="Sun W.H."/>
            <person name="Yu X."/>
            <person name="Zhu X."/>
            <person name="Wang Z.W."/>
            <person name="Zhao X."/>
            <person name="Zhong W.Y."/>
            <person name="Chen H."/>
            <person name="Yin W.L."/>
            <person name="Huang T."/>
            <person name="Niu S.C."/>
            <person name="Liu Z.J."/>
        </authorList>
    </citation>
    <scope>NUCLEOTIDE SEQUENCE [LARGE SCALE GENOMIC DNA]</scope>
    <source>
        <strain evidence="6">Lindl</strain>
    </source>
</reference>
<organism evidence="6 7">
    <name type="scientific">Dendrobium chrysotoxum</name>
    <name type="common">Orchid</name>
    <dbReference type="NCBI Taxonomy" id="161865"/>
    <lineage>
        <taxon>Eukaryota</taxon>
        <taxon>Viridiplantae</taxon>
        <taxon>Streptophyta</taxon>
        <taxon>Embryophyta</taxon>
        <taxon>Tracheophyta</taxon>
        <taxon>Spermatophyta</taxon>
        <taxon>Magnoliopsida</taxon>
        <taxon>Liliopsida</taxon>
        <taxon>Asparagales</taxon>
        <taxon>Orchidaceae</taxon>
        <taxon>Epidendroideae</taxon>
        <taxon>Malaxideae</taxon>
        <taxon>Dendrobiinae</taxon>
        <taxon>Dendrobium</taxon>
    </lineage>
</organism>
<evidence type="ECO:0000313" key="6">
    <source>
        <dbReference type="EMBL" id="KAH0456950.1"/>
    </source>
</evidence>
<evidence type="ECO:0000256" key="4">
    <source>
        <dbReference type="ARBA" id="ARBA00023004"/>
    </source>
</evidence>
<comment type="caution">
    <text evidence="6">The sequence shown here is derived from an EMBL/GenBank/DDBJ whole genome shotgun (WGS) entry which is preliminary data.</text>
</comment>
<keyword evidence="4 5" id="KW-0408">Iron</keyword>
<comment type="similarity">
    <text evidence="1">Belongs to the carotenoid oxygenase family.</text>
</comment>
<dbReference type="GO" id="GO:0046872">
    <property type="term" value="F:metal ion binding"/>
    <property type="evidence" value="ECO:0007669"/>
    <property type="project" value="UniProtKB-KW"/>
</dbReference>
<keyword evidence="2 5" id="KW-0479">Metal-binding</keyword>
<protein>
    <submittedName>
        <fullName evidence="6">Uncharacterized protein</fullName>
    </submittedName>
</protein>
<keyword evidence="7" id="KW-1185">Reference proteome</keyword>
<accession>A0AAV7GMW5</accession>
<dbReference type="GO" id="GO:0010436">
    <property type="term" value="F:carotenoid dioxygenase activity"/>
    <property type="evidence" value="ECO:0007669"/>
    <property type="project" value="TreeGrafter"/>
</dbReference>
<feature type="binding site" evidence="5">
    <location>
        <position position="14"/>
    </location>
    <ligand>
        <name>Fe cation</name>
        <dbReference type="ChEBI" id="CHEBI:24875"/>
        <note>catalytic</note>
    </ligand>
</feature>
<sequence>MRLRMGSFHGETAHPKKDPSTGELFSFQYGPVPPFLTYFRFDTVGKYKTWEDVPIFLLAQPSMVHDSAITEWFAIFRDIQIMMKPIYMVVPGGGSPIGSDQGNVPRLGILPKYAWADAEMR</sequence>
<dbReference type="GO" id="GO:0009570">
    <property type="term" value="C:chloroplast stroma"/>
    <property type="evidence" value="ECO:0007669"/>
    <property type="project" value="TreeGrafter"/>
</dbReference>
<keyword evidence="3" id="KW-0560">Oxidoreductase</keyword>
<dbReference type="Proteomes" id="UP000775213">
    <property type="component" value="Unassembled WGS sequence"/>
</dbReference>
<dbReference type="GO" id="GO:0016121">
    <property type="term" value="P:carotene catabolic process"/>
    <property type="evidence" value="ECO:0007669"/>
    <property type="project" value="TreeGrafter"/>
</dbReference>
<dbReference type="EMBL" id="JAGFBR010000013">
    <property type="protein sequence ID" value="KAH0456950.1"/>
    <property type="molecule type" value="Genomic_DNA"/>
</dbReference>
<evidence type="ECO:0000313" key="7">
    <source>
        <dbReference type="Proteomes" id="UP000775213"/>
    </source>
</evidence>
<evidence type="ECO:0000256" key="2">
    <source>
        <dbReference type="ARBA" id="ARBA00022723"/>
    </source>
</evidence>
<keyword evidence="3" id="KW-0223">Dioxygenase</keyword>